<evidence type="ECO:0000256" key="7">
    <source>
        <dbReference type="ARBA" id="ARBA00023004"/>
    </source>
</evidence>
<keyword evidence="6" id="KW-0560">Oxidoreductase</keyword>
<organism evidence="14 15">
    <name type="scientific">Nannochloropsis gaditana</name>
    <dbReference type="NCBI Taxonomy" id="72520"/>
    <lineage>
        <taxon>Eukaryota</taxon>
        <taxon>Sar</taxon>
        <taxon>Stramenopiles</taxon>
        <taxon>Ochrophyta</taxon>
        <taxon>Eustigmatophyceae</taxon>
        <taxon>Eustigmatales</taxon>
        <taxon>Monodopsidaceae</taxon>
        <taxon>Nannochloropsis</taxon>
    </lineage>
</organism>
<dbReference type="PANTHER" id="PTHR12480:SF32">
    <property type="entry name" value="BIFUNCTIONAL ARGININE DEMETHYLASE AND LYSYL-HYDROXYLASE JMJD6"/>
    <property type="match status" value="1"/>
</dbReference>
<dbReference type="PROSITE" id="PS51184">
    <property type="entry name" value="JMJC"/>
    <property type="match status" value="1"/>
</dbReference>
<comment type="cofactor">
    <cofactor evidence="1">
        <name>Fe(2+)</name>
        <dbReference type="ChEBI" id="CHEBI:29033"/>
    </cofactor>
</comment>
<evidence type="ECO:0000256" key="11">
    <source>
        <dbReference type="ARBA" id="ARBA00038068"/>
    </source>
</evidence>
<dbReference type="EMBL" id="AZIL01000515">
    <property type="protein sequence ID" value="EWM27292.1"/>
    <property type="molecule type" value="Genomic_DNA"/>
</dbReference>
<feature type="domain" description="JmjC" evidence="13">
    <location>
        <begin position="155"/>
        <end position="319"/>
    </location>
</feature>
<evidence type="ECO:0000256" key="5">
    <source>
        <dbReference type="ARBA" id="ARBA00022964"/>
    </source>
</evidence>
<comment type="similarity">
    <text evidence="11">Belongs to the JMJD6 family.</text>
</comment>
<evidence type="ECO:0000256" key="9">
    <source>
        <dbReference type="ARBA" id="ARBA00023163"/>
    </source>
</evidence>
<dbReference type="GO" id="GO:0005634">
    <property type="term" value="C:nucleus"/>
    <property type="evidence" value="ECO:0007669"/>
    <property type="project" value="UniProtKB-SubCell"/>
</dbReference>
<keyword evidence="8" id="KW-0805">Transcription regulation</keyword>
<dbReference type="GO" id="GO:0033749">
    <property type="term" value="F:histone H4R3 demethylase activity"/>
    <property type="evidence" value="ECO:0007669"/>
    <property type="project" value="TreeGrafter"/>
</dbReference>
<evidence type="ECO:0000256" key="3">
    <source>
        <dbReference type="ARBA" id="ARBA00022723"/>
    </source>
</evidence>
<evidence type="ECO:0000256" key="12">
    <source>
        <dbReference type="SAM" id="MobiDB-lite"/>
    </source>
</evidence>
<dbReference type="Proteomes" id="UP000019335">
    <property type="component" value="Chromosome 7"/>
</dbReference>
<dbReference type="GO" id="GO:0032259">
    <property type="term" value="P:methylation"/>
    <property type="evidence" value="ECO:0007669"/>
    <property type="project" value="UniProtKB-KW"/>
</dbReference>
<protein>
    <submittedName>
        <fullName evidence="14">Bifunctional arginine demethylase and lysyl-hydroxylase psr</fullName>
    </submittedName>
</protein>
<dbReference type="InterPro" id="IPR041667">
    <property type="entry name" value="Cupin_8"/>
</dbReference>
<keyword evidence="3" id="KW-0479">Metal-binding</keyword>
<keyword evidence="9" id="KW-0804">Transcription</keyword>
<sequence length="402" mass="47512">MGWRSRLEEAKGKHRPRLKDWARDGFAHNRRSEFEALAHLPSKQRDNEDKEYRRGGVDRVHCRDLSLETFIREYEQASKPVIIQGIPEAEHWKATENWTKESALRRRIRKYTFKCGEDDDGRSVRVRLKHFFKYLAKQKDDSPLYIFDSTYDDNKEAKVLLDDYKVPSYFPDDFFSLVGERRRPPYRWFLVGPRRSGTSLHIDPLGTSAWNTVLTGRKRWVLFPPRTSASLAKGKALYRKGEDDEPINYFVDILPRMRSLPATEGLVFHEFIQEPGETVFVPGGWWHAVLNLEDSVAVTQNFASRANFSAVWRKTRSGRKKMAWRWLTKLDESYPELGRLARKLNEMDDFHMLTKEEMVEKKRRKKDREDAKKKEEEERRARKERQKEQRKYPSSSSSSSSS</sequence>
<proteinExistence type="inferred from homology"/>
<keyword evidence="14" id="KW-0808">Transferase</keyword>
<dbReference type="InterPro" id="IPR003347">
    <property type="entry name" value="JmjC_dom"/>
</dbReference>
<keyword evidence="14" id="KW-0489">Methyltransferase</keyword>
<name>W7TMJ9_9STRA</name>
<keyword evidence="10" id="KW-0539">Nucleus</keyword>
<dbReference type="GO" id="GO:0008168">
    <property type="term" value="F:methyltransferase activity"/>
    <property type="evidence" value="ECO:0007669"/>
    <property type="project" value="UniProtKB-KW"/>
</dbReference>
<dbReference type="OrthoDB" id="424465at2759"/>
<feature type="non-terminal residue" evidence="14">
    <location>
        <position position="402"/>
    </location>
</feature>
<feature type="region of interest" description="Disordered" evidence="12">
    <location>
        <begin position="356"/>
        <end position="402"/>
    </location>
</feature>
<dbReference type="GO" id="GO:0005737">
    <property type="term" value="C:cytoplasm"/>
    <property type="evidence" value="ECO:0007669"/>
    <property type="project" value="TreeGrafter"/>
</dbReference>
<gene>
    <name evidence="14" type="ORF">Naga_100080g27</name>
</gene>
<evidence type="ECO:0000259" key="13">
    <source>
        <dbReference type="PROSITE" id="PS51184"/>
    </source>
</evidence>
<evidence type="ECO:0000256" key="6">
    <source>
        <dbReference type="ARBA" id="ARBA00023002"/>
    </source>
</evidence>
<accession>W7TMJ9</accession>
<dbReference type="PANTHER" id="PTHR12480">
    <property type="entry name" value="ARGININE DEMETHYLASE AND LYSYL-HYDROXYLASE JMJD"/>
    <property type="match status" value="1"/>
</dbReference>
<comment type="subcellular location">
    <subcellularLocation>
        <location evidence="2">Nucleus</location>
    </subcellularLocation>
</comment>
<dbReference type="AlphaFoldDB" id="W7TMJ9"/>
<keyword evidence="4" id="KW-0156">Chromatin regulator</keyword>
<dbReference type="Pfam" id="PF13621">
    <property type="entry name" value="Cupin_8"/>
    <property type="match status" value="1"/>
</dbReference>
<dbReference type="GO" id="GO:0046872">
    <property type="term" value="F:metal ion binding"/>
    <property type="evidence" value="ECO:0007669"/>
    <property type="project" value="UniProtKB-KW"/>
</dbReference>
<reference evidence="14 15" key="1">
    <citation type="journal article" date="2014" name="Mol. Plant">
        <title>Chromosome Scale Genome Assembly and Transcriptome Profiling of Nannochloropsis gaditana in Nitrogen Depletion.</title>
        <authorList>
            <person name="Corteggiani Carpinelli E."/>
            <person name="Telatin A."/>
            <person name="Vitulo N."/>
            <person name="Forcato C."/>
            <person name="D'Angelo M."/>
            <person name="Schiavon R."/>
            <person name="Vezzi A."/>
            <person name="Giacometti G.M."/>
            <person name="Morosinotto T."/>
            <person name="Valle G."/>
        </authorList>
    </citation>
    <scope>NUCLEOTIDE SEQUENCE [LARGE SCALE GENOMIC DNA]</scope>
    <source>
        <strain evidence="14 15">B-31</strain>
    </source>
</reference>
<dbReference type="SUPFAM" id="SSF51197">
    <property type="entry name" value="Clavaminate synthase-like"/>
    <property type="match status" value="1"/>
</dbReference>
<evidence type="ECO:0000313" key="15">
    <source>
        <dbReference type="Proteomes" id="UP000019335"/>
    </source>
</evidence>
<keyword evidence="5" id="KW-0223">Dioxygenase</keyword>
<dbReference type="Gene3D" id="1.20.1280.270">
    <property type="match status" value="1"/>
</dbReference>
<dbReference type="SMART" id="SM00558">
    <property type="entry name" value="JmjC"/>
    <property type="match status" value="1"/>
</dbReference>
<evidence type="ECO:0000256" key="4">
    <source>
        <dbReference type="ARBA" id="ARBA00022853"/>
    </source>
</evidence>
<feature type="compositionally biased region" description="Basic and acidic residues" evidence="12">
    <location>
        <begin position="367"/>
        <end position="391"/>
    </location>
</feature>
<evidence type="ECO:0000313" key="14">
    <source>
        <dbReference type="EMBL" id="EWM27292.1"/>
    </source>
</evidence>
<evidence type="ECO:0000256" key="10">
    <source>
        <dbReference type="ARBA" id="ARBA00023242"/>
    </source>
</evidence>
<dbReference type="Gene3D" id="2.60.120.650">
    <property type="entry name" value="Cupin"/>
    <property type="match status" value="1"/>
</dbReference>
<comment type="caution">
    <text evidence="14">The sequence shown here is derived from an EMBL/GenBank/DDBJ whole genome shotgun (WGS) entry which is preliminary data.</text>
</comment>
<evidence type="ECO:0000256" key="2">
    <source>
        <dbReference type="ARBA" id="ARBA00004123"/>
    </source>
</evidence>
<evidence type="ECO:0000256" key="8">
    <source>
        <dbReference type="ARBA" id="ARBA00023015"/>
    </source>
</evidence>
<dbReference type="InterPro" id="IPR050910">
    <property type="entry name" value="JMJD6_ArgDemeth/LysHydrox"/>
</dbReference>
<keyword evidence="15" id="KW-1185">Reference proteome</keyword>
<evidence type="ECO:0000256" key="1">
    <source>
        <dbReference type="ARBA" id="ARBA00001954"/>
    </source>
</evidence>
<keyword evidence="7" id="KW-0408">Iron</keyword>
<dbReference type="GO" id="GO:0106140">
    <property type="term" value="F:P-TEFb complex binding"/>
    <property type="evidence" value="ECO:0007669"/>
    <property type="project" value="TreeGrafter"/>
</dbReference>